<feature type="coiled-coil region" evidence="1">
    <location>
        <begin position="151"/>
        <end position="181"/>
    </location>
</feature>
<dbReference type="Pfam" id="PF12671">
    <property type="entry name" value="Amidase_6"/>
    <property type="match status" value="1"/>
</dbReference>
<keyword evidence="5" id="KW-1185">Reference proteome</keyword>
<protein>
    <submittedName>
        <fullName evidence="4">Amidase domain-containing protein</fullName>
    </submittedName>
</protein>
<evidence type="ECO:0000313" key="5">
    <source>
        <dbReference type="Proteomes" id="UP000242662"/>
    </source>
</evidence>
<dbReference type="PANTHER" id="PTHR40032:SF1">
    <property type="entry name" value="EXPORTED PROTEIN"/>
    <property type="match status" value="1"/>
</dbReference>
<dbReference type="EMBL" id="FMYM01000004">
    <property type="protein sequence ID" value="SDB95001.1"/>
    <property type="molecule type" value="Genomic_DNA"/>
</dbReference>
<feature type="chain" id="PRO_5038470873" evidence="2">
    <location>
        <begin position="29"/>
        <end position="369"/>
    </location>
</feature>
<keyword evidence="1" id="KW-0175">Coiled coil</keyword>
<evidence type="ECO:0000256" key="1">
    <source>
        <dbReference type="SAM" id="Coils"/>
    </source>
</evidence>
<evidence type="ECO:0000256" key="2">
    <source>
        <dbReference type="SAM" id="SignalP"/>
    </source>
</evidence>
<dbReference type="RefSeq" id="WP_090775191.1">
    <property type="nucleotide sequence ID" value="NZ_FMYM01000004.1"/>
</dbReference>
<feature type="signal peptide" evidence="2">
    <location>
        <begin position="1"/>
        <end position="28"/>
    </location>
</feature>
<dbReference type="InterPro" id="IPR024301">
    <property type="entry name" value="Amidase_6"/>
</dbReference>
<keyword evidence="2" id="KW-0732">Signal</keyword>
<name>A0A1G6HLA5_9BACI</name>
<gene>
    <name evidence="4" type="ORF">SAMN05421737_10458</name>
</gene>
<reference evidence="5" key="1">
    <citation type="submission" date="2016-09" db="EMBL/GenBank/DDBJ databases">
        <authorList>
            <person name="Varghese N."/>
            <person name="Submissions S."/>
        </authorList>
    </citation>
    <scope>NUCLEOTIDE SEQUENCE [LARGE SCALE GENOMIC DNA]</scope>
    <source>
        <strain evidence="5">25nlg</strain>
    </source>
</reference>
<dbReference type="STRING" id="1464122.SAMN05421737_10458"/>
<feature type="domain" description="Putative amidase" evidence="3">
    <location>
        <begin position="193"/>
        <end position="364"/>
    </location>
</feature>
<sequence length="369" mass="41840">MKKGKSCLILGLSSVLVLSGTVGSPTYAQGDDTNAEEVETLEEISSDEQLEDGLELADGEEEYTLGELEQMLLAYFDEQGLELEVGSAEFVEYLMLQQLESTDEELLKHPQYELLDYYMGEYVYQLDQMQVFYEPEEVGTEVSEQMSKVTLGELAEDVALLQREEAEFEEELEEMWLLEDMNPIVQATSKGGYNRTKAANYANKHGAKPNYNFGVYPKNCTNFVSQAVNAGGLSEKKPKSVKRGITQTTAHWYNDNYHDCGVSANSCYMRDKLSTSWIRVTDFYTYWTKTRKMRAQTSSNVNTIIKNAAVGDVIQIQNSSGRWFHSVIVNRKANGTVYVSSNTANYSNKNIKDRIKGQKFKSYRVINFK</sequence>
<dbReference type="AlphaFoldDB" id="A0A1G6HLA5"/>
<accession>A0A1G6HLA5</accession>
<proteinExistence type="predicted"/>
<evidence type="ECO:0000259" key="3">
    <source>
        <dbReference type="Pfam" id="PF12671"/>
    </source>
</evidence>
<dbReference type="Proteomes" id="UP000242662">
    <property type="component" value="Unassembled WGS sequence"/>
</dbReference>
<organism evidence="4 5">
    <name type="scientific">Shouchella lonarensis</name>
    <dbReference type="NCBI Taxonomy" id="1464122"/>
    <lineage>
        <taxon>Bacteria</taxon>
        <taxon>Bacillati</taxon>
        <taxon>Bacillota</taxon>
        <taxon>Bacilli</taxon>
        <taxon>Bacillales</taxon>
        <taxon>Bacillaceae</taxon>
        <taxon>Shouchella</taxon>
    </lineage>
</organism>
<dbReference type="OrthoDB" id="2194542at2"/>
<dbReference type="PANTHER" id="PTHR40032">
    <property type="entry name" value="EXPORTED PROTEIN-RELATED"/>
    <property type="match status" value="1"/>
</dbReference>
<evidence type="ECO:0000313" key="4">
    <source>
        <dbReference type="EMBL" id="SDB95001.1"/>
    </source>
</evidence>